<proteinExistence type="predicted"/>
<feature type="domain" description="C2" evidence="2">
    <location>
        <begin position="31"/>
        <end position="159"/>
    </location>
</feature>
<dbReference type="Proteomes" id="UP000035681">
    <property type="component" value="Unplaced"/>
</dbReference>
<feature type="transmembrane region" description="Helical" evidence="1">
    <location>
        <begin position="6"/>
        <end position="23"/>
    </location>
</feature>
<evidence type="ECO:0000259" key="2">
    <source>
        <dbReference type="Pfam" id="PF25330"/>
    </source>
</evidence>
<dbReference type="PANTHER" id="PTHR38626:SF4">
    <property type="entry name" value="SKN-1 DEPENDENT ZYGOTIC TRANSCRIPT"/>
    <property type="match status" value="1"/>
</dbReference>
<dbReference type="InterPro" id="IPR057569">
    <property type="entry name" value="C2_nem"/>
</dbReference>
<dbReference type="AlphaFoldDB" id="A0A0K0DWM7"/>
<keyword evidence="1" id="KW-0472">Membrane</keyword>
<evidence type="ECO:0000313" key="3">
    <source>
        <dbReference type="Proteomes" id="UP000035681"/>
    </source>
</evidence>
<evidence type="ECO:0000313" key="5">
    <source>
        <dbReference type="WBParaSite" id="TCONS_00011806.p1"/>
    </source>
</evidence>
<keyword evidence="1" id="KW-0812">Transmembrane</keyword>
<dbReference type="Pfam" id="PF25330">
    <property type="entry name" value="C2_nem"/>
    <property type="match status" value="1"/>
</dbReference>
<dbReference type="PANTHER" id="PTHR38626">
    <property type="entry name" value="SKN-1 DEPENDENT ZYGOTIC TRANSCRIPT-RELATED"/>
    <property type="match status" value="1"/>
</dbReference>
<dbReference type="WBParaSite" id="SSTP_0000164400.1">
    <property type="protein sequence ID" value="SSTP_0000164400.1"/>
    <property type="gene ID" value="SSTP_0000164400"/>
</dbReference>
<accession>A0A0K0DWM7</accession>
<evidence type="ECO:0000313" key="4">
    <source>
        <dbReference type="WBParaSite" id="SSTP_0000164400.1"/>
    </source>
</evidence>
<reference evidence="4" key="1">
    <citation type="submission" date="2015-08" db="UniProtKB">
        <authorList>
            <consortium name="WormBaseParasite"/>
        </authorList>
    </citation>
    <scope>IDENTIFICATION</scope>
</reference>
<name>A0A0K0DWM7_STRER</name>
<dbReference type="WBParaSite" id="TCONS_00011806.p1">
    <property type="protein sequence ID" value="TCONS_00011806.p1"/>
    <property type="gene ID" value="XLOC_006704"/>
</dbReference>
<organism evidence="4">
    <name type="scientific">Strongyloides stercoralis</name>
    <name type="common">Threadworm</name>
    <dbReference type="NCBI Taxonomy" id="6248"/>
    <lineage>
        <taxon>Eukaryota</taxon>
        <taxon>Metazoa</taxon>
        <taxon>Ecdysozoa</taxon>
        <taxon>Nematoda</taxon>
        <taxon>Chromadorea</taxon>
        <taxon>Rhabditida</taxon>
        <taxon>Tylenchina</taxon>
        <taxon>Panagrolaimomorpha</taxon>
        <taxon>Strongyloidoidea</taxon>
        <taxon>Strongyloididae</taxon>
        <taxon>Strongyloides</taxon>
    </lineage>
</organism>
<sequence length="378" mass="44342">MKSKFHFNLYIFFASYFFLLLLASRNKDENQFWITGYVKFLELNSICISKKNCLQSKFQLTLYPLNDTIINRIDFLNIENITTENKLYFSTYFENISENDLSISLIILGINSLYNISTVCDASNMIQSFWSNSTNINTTNVILKSECFKVSIILEKKLQKCFWCTNKTTVIEKYNYWKHSNFTIFISFEYVLIILIVIVSMFFIIITILLILLIKDKFSNNICVNMKDYKIQNYNITMTTNSKSNKLFFKNSFKKSSKNDTKNDISTKHTIIDVTPFSKDHSLNHHLPKFLKKSQISKSNKCLQNFVLNDKELLPNVRLNESLKSNTLRVESWINYREMWNTPLTKFNETGTSLFGGAVGYSDSPNSNINMLKKYYHY</sequence>
<dbReference type="InterPro" id="IPR040426">
    <property type="entry name" value="C05B5.4-like"/>
</dbReference>
<keyword evidence="3" id="KW-1185">Reference proteome</keyword>
<keyword evidence="1" id="KW-1133">Transmembrane helix</keyword>
<protein>
    <submittedName>
        <fullName evidence="5">Phlebovirus glycoprotein G2 fusion domain-containing protein</fullName>
    </submittedName>
    <submittedName>
        <fullName evidence="4">Transmembrane protein</fullName>
    </submittedName>
</protein>
<evidence type="ECO:0000256" key="1">
    <source>
        <dbReference type="SAM" id="Phobius"/>
    </source>
</evidence>
<feature type="transmembrane region" description="Helical" evidence="1">
    <location>
        <begin position="190"/>
        <end position="214"/>
    </location>
</feature>